<dbReference type="PROSITE" id="PS00211">
    <property type="entry name" value="ABC_TRANSPORTER_1"/>
    <property type="match status" value="1"/>
</dbReference>
<feature type="region of interest" description="Disordered" evidence="5">
    <location>
        <begin position="1"/>
        <end position="34"/>
    </location>
</feature>
<feature type="compositionally biased region" description="Low complexity" evidence="5">
    <location>
        <begin position="19"/>
        <end position="32"/>
    </location>
</feature>
<feature type="region of interest" description="Disordered" evidence="5">
    <location>
        <begin position="82"/>
        <end position="110"/>
    </location>
</feature>
<evidence type="ECO:0000313" key="9">
    <source>
        <dbReference type="Proteomes" id="UP000029714"/>
    </source>
</evidence>
<dbReference type="PROSITE" id="PS50893">
    <property type="entry name" value="ABC_TRANSPORTER_2"/>
    <property type="match status" value="1"/>
</dbReference>
<dbReference type="EMBL" id="QBIU01000002">
    <property type="protein sequence ID" value="MWV70694.1"/>
    <property type="molecule type" value="Genomic_DNA"/>
</dbReference>
<evidence type="ECO:0000256" key="5">
    <source>
        <dbReference type="SAM" id="MobiDB-lite"/>
    </source>
</evidence>
<gene>
    <name evidence="7" type="ORF">DCO61_12050</name>
    <name evidence="8" type="ORF">LS64_005375</name>
</gene>
<reference evidence="7 10" key="4">
    <citation type="submission" date="2019-12" db="EMBL/GenBank/DDBJ databases">
        <title>Multi-Generational Helicobacter saguini Isolates.</title>
        <authorList>
            <person name="Mannion A."/>
            <person name="Shen Z."/>
            <person name="Fox J.G."/>
        </authorList>
    </citation>
    <scope>NUCLEOTIDE SEQUENCE [LARGE SCALE GENOMIC DNA]</scope>
    <source>
        <strain evidence="7">16-048</strain>
        <strain evidence="10">16-048 (F4)</strain>
    </source>
</reference>
<dbReference type="Proteomes" id="UP000477070">
    <property type="component" value="Unassembled WGS sequence"/>
</dbReference>
<dbReference type="GO" id="GO:0016887">
    <property type="term" value="F:ATP hydrolysis activity"/>
    <property type="evidence" value="ECO:0007669"/>
    <property type="project" value="InterPro"/>
</dbReference>
<evidence type="ECO:0000313" key="10">
    <source>
        <dbReference type="Proteomes" id="UP000477070"/>
    </source>
</evidence>
<dbReference type="OrthoDB" id="9806726at2"/>
<feature type="compositionally biased region" description="Polar residues" evidence="5">
    <location>
        <begin position="1"/>
        <end position="10"/>
    </location>
</feature>
<dbReference type="Gene3D" id="3.40.50.300">
    <property type="entry name" value="P-loop containing nucleotide triphosphate hydrolases"/>
    <property type="match status" value="1"/>
</dbReference>
<keyword evidence="9" id="KW-1185">Reference proteome</keyword>
<reference evidence="8 9" key="1">
    <citation type="journal article" date="2014" name="Genome Announc.">
        <title>Draft genome sequences of eight enterohepatic helicobacter species isolated from both laboratory and wild rodents.</title>
        <authorList>
            <person name="Sheh A."/>
            <person name="Shen Z."/>
            <person name="Fox J.G."/>
        </authorList>
    </citation>
    <scope>NUCLEOTIDE SEQUENCE [LARGE SCALE GENOMIC DNA]</scope>
    <source>
        <strain evidence="8 9">MIT 97-6194</strain>
    </source>
</reference>
<evidence type="ECO:0000256" key="4">
    <source>
        <dbReference type="ARBA" id="ARBA00022840"/>
    </source>
</evidence>
<dbReference type="PANTHER" id="PTHR42734">
    <property type="entry name" value="METAL TRANSPORT SYSTEM ATP-BINDING PROTEIN TM_0124-RELATED"/>
    <property type="match status" value="1"/>
</dbReference>
<dbReference type="PANTHER" id="PTHR42734:SF17">
    <property type="entry name" value="METAL TRANSPORT SYSTEM ATP-BINDING PROTEIN TM_0124-RELATED"/>
    <property type="match status" value="1"/>
</dbReference>
<dbReference type="Proteomes" id="UP000029714">
    <property type="component" value="Unassembled WGS sequence"/>
</dbReference>
<dbReference type="InterPro" id="IPR050153">
    <property type="entry name" value="Metal_Ion_Import_ABC"/>
</dbReference>
<proteinExistence type="inferred from homology"/>
<comment type="similarity">
    <text evidence="1">Belongs to the ABC transporter superfamily.</text>
</comment>
<dbReference type="InterPro" id="IPR017871">
    <property type="entry name" value="ABC_transporter-like_CS"/>
</dbReference>
<organism evidence="8 9">
    <name type="scientific">Helicobacter saguini</name>
    <dbReference type="NCBI Taxonomy" id="1548018"/>
    <lineage>
        <taxon>Bacteria</taxon>
        <taxon>Pseudomonadati</taxon>
        <taxon>Campylobacterota</taxon>
        <taxon>Epsilonproteobacteria</taxon>
        <taxon>Campylobacterales</taxon>
        <taxon>Helicobacteraceae</taxon>
        <taxon>Helicobacter</taxon>
    </lineage>
</organism>
<evidence type="ECO:0000259" key="6">
    <source>
        <dbReference type="PROSITE" id="PS50893"/>
    </source>
</evidence>
<protein>
    <submittedName>
        <fullName evidence="8">ATP-binding cassette domain-containing protein</fullName>
    </submittedName>
</protein>
<sequence length="307" mass="35227">MQNTESTRQNIESKKQDSIKNININSSVVNKDSNIESKLHNIESNVDSNNQDSIKKDFIESKSQDSKNENTTNKDSIESARQNIESKHQKDSIESKHQKDSTKNINININTTNKEPYQSGIFYPNKDLFNSTKQIGYVPQNTQINLNFPIMAIEVVEMGFLESKMFGFRVKKKQRQKAMLLLEKLKIAHLAFKKIGELSGGERQRVLIARALAGDKKLLILDEPTSNIDTKTQKEIYKILQQINKFHTIISISHDIPITLEYATRILYINKQIHSHEVPKLTLNSDKNDGHICEIDIFQDFVNALRS</sequence>
<name>A0A347VTV2_9HELI</name>
<feature type="domain" description="ABC transporter" evidence="6">
    <location>
        <begin position="66"/>
        <end position="295"/>
    </location>
</feature>
<evidence type="ECO:0000313" key="7">
    <source>
        <dbReference type="EMBL" id="MWV70694.1"/>
    </source>
</evidence>
<keyword evidence="4 8" id="KW-0067">ATP-binding</keyword>
<evidence type="ECO:0000256" key="1">
    <source>
        <dbReference type="ARBA" id="ARBA00005417"/>
    </source>
</evidence>
<evidence type="ECO:0000256" key="3">
    <source>
        <dbReference type="ARBA" id="ARBA00022741"/>
    </source>
</evidence>
<dbReference type="SUPFAM" id="SSF52540">
    <property type="entry name" value="P-loop containing nucleoside triphosphate hydrolases"/>
    <property type="match status" value="1"/>
</dbReference>
<keyword evidence="3" id="KW-0547">Nucleotide-binding</keyword>
<keyword evidence="2" id="KW-0813">Transport</keyword>
<dbReference type="AlphaFoldDB" id="A0A347VTV2"/>
<accession>A0A347VTV2</accession>
<comment type="caution">
    <text evidence="8">The sequence shown here is derived from an EMBL/GenBank/DDBJ whole genome shotgun (WGS) entry which is preliminary data.</text>
</comment>
<dbReference type="GO" id="GO:0005524">
    <property type="term" value="F:ATP binding"/>
    <property type="evidence" value="ECO:0007669"/>
    <property type="project" value="UniProtKB-KW"/>
</dbReference>
<dbReference type="EMBL" id="JRMP02000006">
    <property type="protein sequence ID" value="TLD94617.1"/>
    <property type="molecule type" value="Genomic_DNA"/>
</dbReference>
<dbReference type="InterPro" id="IPR003439">
    <property type="entry name" value="ABC_transporter-like_ATP-bd"/>
</dbReference>
<reference evidence="8 9" key="2">
    <citation type="journal article" date="2016" name="Infect. Immun.">
        <title>Helicobacter saguini, a Novel Helicobacter Isolated from Cotton-Top Tamarins with Ulcerative Colitis, Has Proinflammatory Properties and Induces Typhlocolitis and Dysplasia in Gnotobiotic IL-10-/- Mice.</title>
        <authorList>
            <person name="Shen Z."/>
            <person name="Mannion A."/>
            <person name="Whary M.T."/>
            <person name="Muthupalani S."/>
            <person name="Sheh A."/>
            <person name="Feng Y."/>
            <person name="Gong G."/>
            <person name="Vandamme P."/>
            <person name="Holcombe H.R."/>
            <person name="Paster B.J."/>
            <person name="Fox J.G."/>
        </authorList>
    </citation>
    <scope>NUCLEOTIDE SEQUENCE [LARGE SCALE GENOMIC DNA]</scope>
    <source>
        <strain evidence="8 9">MIT 97-6194</strain>
    </source>
</reference>
<feature type="compositionally biased region" description="Basic and acidic residues" evidence="5">
    <location>
        <begin position="84"/>
        <end position="102"/>
    </location>
</feature>
<reference evidence="8" key="3">
    <citation type="submission" date="2018-04" db="EMBL/GenBank/DDBJ databases">
        <authorList>
            <person name="Sheh A."/>
            <person name="Shen Z."/>
            <person name="Mannion A.J."/>
            <person name="Fox J.G."/>
        </authorList>
    </citation>
    <scope>NUCLEOTIDE SEQUENCE</scope>
    <source>
        <strain evidence="8">MIT 97-6194</strain>
    </source>
</reference>
<dbReference type="Pfam" id="PF00005">
    <property type="entry name" value="ABC_tran"/>
    <property type="match status" value="1"/>
</dbReference>
<dbReference type="InterPro" id="IPR027417">
    <property type="entry name" value="P-loop_NTPase"/>
</dbReference>
<evidence type="ECO:0000313" key="8">
    <source>
        <dbReference type="EMBL" id="TLD94617.1"/>
    </source>
</evidence>
<evidence type="ECO:0000256" key="2">
    <source>
        <dbReference type="ARBA" id="ARBA00022448"/>
    </source>
</evidence>